<evidence type="ECO:0000313" key="3">
    <source>
        <dbReference type="Proteomes" id="UP000247233"/>
    </source>
</evidence>
<feature type="region of interest" description="Disordered" evidence="1">
    <location>
        <begin position="1"/>
        <end position="92"/>
    </location>
</feature>
<sequence length="92" mass="10035">MSDHPPLSRSYLNSKNVQPMDHASDSEDSASASASQPQLAGPGSDTTAKPHSNKILSKLDPRLDSDILEETEQDTAQQEGGERRGSHFLRLY</sequence>
<comment type="caution">
    <text evidence="2">The sequence shown here is derived from an EMBL/GenBank/DDBJ whole genome shotgun (WGS) entry which is preliminary data.</text>
</comment>
<gene>
    <name evidence="2" type="ORF">BO70DRAFT_361171</name>
</gene>
<evidence type="ECO:0000313" key="2">
    <source>
        <dbReference type="EMBL" id="PWY84770.1"/>
    </source>
</evidence>
<reference evidence="2 3" key="1">
    <citation type="submission" date="2016-12" db="EMBL/GenBank/DDBJ databases">
        <title>The genomes of Aspergillus section Nigri reveals drivers in fungal speciation.</title>
        <authorList>
            <consortium name="DOE Joint Genome Institute"/>
            <person name="Vesth T.C."/>
            <person name="Nybo J."/>
            <person name="Theobald S."/>
            <person name="Brandl J."/>
            <person name="Frisvad J.C."/>
            <person name="Nielsen K.F."/>
            <person name="Lyhne E.K."/>
            <person name="Kogle M.E."/>
            <person name="Kuo A."/>
            <person name="Riley R."/>
            <person name="Clum A."/>
            <person name="Nolan M."/>
            <person name="Lipzen A."/>
            <person name="Salamov A."/>
            <person name="Henrissat B."/>
            <person name="Wiebenga A."/>
            <person name="De Vries R.P."/>
            <person name="Grigoriev I.V."/>
            <person name="Mortensen U.H."/>
            <person name="Andersen M.R."/>
            <person name="Baker S.E."/>
        </authorList>
    </citation>
    <scope>NUCLEOTIDE SEQUENCE [LARGE SCALE GENOMIC DNA]</scope>
    <source>
        <strain evidence="2 3">CBS 117.55</strain>
    </source>
</reference>
<dbReference type="GeneID" id="37065217"/>
<organism evidence="2 3">
    <name type="scientific">Aspergillus heteromorphus CBS 117.55</name>
    <dbReference type="NCBI Taxonomy" id="1448321"/>
    <lineage>
        <taxon>Eukaryota</taxon>
        <taxon>Fungi</taxon>
        <taxon>Dikarya</taxon>
        <taxon>Ascomycota</taxon>
        <taxon>Pezizomycotina</taxon>
        <taxon>Eurotiomycetes</taxon>
        <taxon>Eurotiomycetidae</taxon>
        <taxon>Eurotiales</taxon>
        <taxon>Aspergillaceae</taxon>
        <taxon>Aspergillus</taxon>
        <taxon>Aspergillus subgen. Circumdati</taxon>
    </lineage>
</organism>
<dbReference type="EMBL" id="MSFL01000009">
    <property type="protein sequence ID" value="PWY84770.1"/>
    <property type="molecule type" value="Genomic_DNA"/>
</dbReference>
<dbReference type="Proteomes" id="UP000247233">
    <property type="component" value="Unassembled WGS sequence"/>
</dbReference>
<dbReference type="RefSeq" id="XP_025400112.1">
    <property type="nucleotide sequence ID" value="XM_025542980.1"/>
</dbReference>
<keyword evidence="3" id="KW-1185">Reference proteome</keyword>
<evidence type="ECO:0000256" key="1">
    <source>
        <dbReference type="SAM" id="MobiDB-lite"/>
    </source>
</evidence>
<accession>A0A317WKN8</accession>
<name>A0A317WKN8_9EURO</name>
<proteinExistence type="predicted"/>
<dbReference type="OrthoDB" id="2590867at2759"/>
<protein>
    <submittedName>
        <fullName evidence="2">Uncharacterized protein</fullName>
    </submittedName>
</protein>
<dbReference type="AlphaFoldDB" id="A0A317WKN8"/>
<dbReference type="VEuPathDB" id="FungiDB:BO70DRAFT_361171"/>